<protein>
    <submittedName>
        <fullName evidence="2">2-keto-myo-inositol dehydratase</fullName>
    </submittedName>
</protein>
<name>A0A543DAL2_9PSEU</name>
<dbReference type="OrthoDB" id="104997at2"/>
<feature type="domain" description="Xylose isomerase-like TIM barrel" evidence="1">
    <location>
        <begin position="34"/>
        <end position="266"/>
    </location>
</feature>
<sequence>MAALGKLTLGTAPDSWGVWFPSDPHQVGWQQYLDEIAQSGYLWTELGPSGFLPQDPERLRDELESRGLRVSGGTIFAGLHRGAEALDEAVEACSRESRLLTALGARHLVLLPEQYTDMHTGTSTQSGDIDPDQWKNLTTGYDRLGKTLLEEFGVDLVFHPHADTHVDTQERVERFLADTDPRYVNLCLDTGHISYCHGDNLAIIERFGDRVRYVHLKQVDPTVRDRVRAEKLSLAEAVPLGVMVEPPYGEPAMPPLLDALDRLDTDLFTVVEQDLYPVEPHIPLPIGARTAGYLRGCGLGPVRRWPY</sequence>
<evidence type="ECO:0000313" key="3">
    <source>
        <dbReference type="Proteomes" id="UP000315677"/>
    </source>
</evidence>
<dbReference type="AlphaFoldDB" id="A0A543DAL2"/>
<dbReference type="SUPFAM" id="SSF51658">
    <property type="entry name" value="Xylose isomerase-like"/>
    <property type="match status" value="1"/>
</dbReference>
<keyword evidence="3" id="KW-1185">Reference proteome</keyword>
<dbReference type="PANTHER" id="PTHR12110:SF41">
    <property type="entry name" value="INOSOSE DEHYDRATASE"/>
    <property type="match status" value="1"/>
</dbReference>
<evidence type="ECO:0000259" key="1">
    <source>
        <dbReference type="Pfam" id="PF01261"/>
    </source>
</evidence>
<dbReference type="Gene3D" id="3.20.20.150">
    <property type="entry name" value="Divalent-metal-dependent TIM barrel enzymes"/>
    <property type="match status" value="1"/>
</dbReference>
<dbReference type="PANTHER" id="PTHR12110">
    <property type="entry name" value="HYDROXYPYRUVATE ISOMERASE"/>
    <property type="match status" value="1"/>
</dbReference>
<dbReference type="InterPro" id="IPR050312">
    <property type="entry name" value="IolE/XylAMocC-like"/>
</dbReference>
<dbReference type="InterPro" id="IPR036237">
    <property type="entry name" value="Xyl_isomerase-like_sf"/>
</dbReference>
<gene>
    <name evidence="2" type="ORF">FB558_6607</name>
</gene>
<accession>A0A543DAL2</accession>
<dbReference type="RefSeq" id="WP_142060163.1">
    <property type="nucleotide sequence ID" value="NZ_VFPA01000004.1"/>
</dbReference>
<organism evidence="2 3">
    <name type="scientific">Pseudonocardia kunmingensis</name>
    <dbReference type="NCBI Taxonomy" id="630975"/>
    <lineage>
        <taxon>Bacteria</taxon>
        <taxon>Bacillati</taxon>
        <taxon>Actinomycetota</taxon>
        <taxon>Actinomycetes</taxon>
        <taxon>Pseudonocardiales</taxon>
        <taxon>Pseudonocardiaceae</taxon>
        <taxon>Pseudonocardia</taxon>
    </lineage>
</organism>
<dbReference type="Pfam" id="PF01261">
    <property type="entry name" value="AP_endonuc_2"/>
    <property type="match status" value="1"/>
</dbReference>
<proteinExistence type="predicted"/>
<dbReference type="EMBL" id="VFPA01000004">
    <property type="protein sequence ID" value="TQM06356.1"/>
    <property type="molecule type" value="Genomic_DNA"/>
</dbReference>
<reference evidence="2 3" key="1">
    <citation type="submission" date="2019-06" db="EMBL/GenBank/DDBJ databases">
        <title>Sequencing the genomes of 1000 actinobacteria strains.</title>
        <authorList>
            <person name="Klenk H.-P."/>
        </authorList>
    </citation>
    <scope>NUCLEOTIDE SEQUENCE [LARGE SCALE GENOMIC DNA]</scope>
    <source>
        <strain evidence="2 3">DSM 45301</strain>
    </source>
</reference>
<comment type="caution">
    <text evidence="2">The sequence shown here is derived from an EMBL/GenBank/DDBJ whole genome shotgun (WGS) entry which is preliminary data.</text>
</comment>
<dbReference type="Proteomes" id="UP000315677">
    <property type="component" value="Unassembled WGS sequence"/>
</dbReference>
<dbReference type="InterPro" id="IPR013022">
    <property type="entry name" value="Xyl_isomerase-like_TIM-brl"/>
</dbReference>
<evidence type="ECO:0000313" key="2">
    <source>
        <dbReference type="EMBL" id="TQM06356.1"/>
    </source>
</evidence>